<name>A0A926DGT7_9FIRM</name>
<feature type="transmembrane region" description="Helical" evidence="10">
    <location>
        <begin position="350"/>
        <end position="375"/>
    </location>
</feature>
<dbReference type="AlphaFoldDB" id="A0A926DGT7"/>
<keyword evidence="5" id="KW-0808">Transferase</keyword>
<keyword evidence="9 10" id="KW-0472">Membrane</keyword>
<protein>
    <recommendedName>
        <fullName evidence="13">GPI mannosyltransferase 2</fullName>
    </recommendedName>
</protein>
<keyword evidence="6 10" id="KW-0812">Transmembrane</keyword>
<dbReference type="Pfam" id="PF04188">
    <property type="entry name" value="Mannosyl_trans2"/>
    <property type="match status" value="1"/>
</dbReference>
<evidence type="ECO:0000313" key="11">
    <source>
        <dbReference type="EMBL" id="MBC8537886.1"/>
    </source>
</evidence>
<dbReference type="PANTHER" id="PTHR12468">
    <property type="entry name" value="GPI MANNOSYLTRANSFERASE 2"/>
    <property type="match status" value="1"/>
</dbReference>
<sequence>MPAYITIFQYAVAAAGTVLFALCLVFSVKSGIKYFKEPEEALVCRESNLRIFARSLLYVLLLKLALAILGAVVTGKGFGMEAAYAWNRWDAPHYIDIAKDGYVATGENSVFIAFFPLFPLLMKAMSFLTGEYFIAGSIVSMLCFAGALFYVYKLVFRDYGAKTARRSQILMVLFPTAFFATIAYTEGLFLLLTAAFMYYLRQRRLWAAAVLGFFAALTRSVGVMLVFPFGVQVLLDALHEGGGARKIIWRIVRRGWKVILIPLGTVVYLLINYAVFGDALHFLVAQREHWSQGMCFIGYTLRVLTNCVFTRDIRLVLELFLPELIAIFVVLWLLLGAARRKNSVMMAQALPLYYMSVSVTWLLSAPRYMLPVLVIYPEMALRAKSRWAFAVVCVLMAAAGIVLAGVFVGGGNVY</sequence>
<evidence type="ECO:0000256" key="6">
    <source>
        <dbReference type="ARBA" id="ARBA00022692"/>
    </source>
</evidence>
<dbReference type="GO" id="GO:0000009">
    <property type="term" value="F:alpha-1,6-mannosyltransferase activity"/>
    <property type="evidence" value="ECO:0007669"/>
    <property type="project" value="InterPro"/>
</dbReference>
<feature type="transmembrane region" description="Helical" evidence="10">
    <location>
        <begin position="387"/>
        <end position="408"/>
    </location>
</feature>
<evidence type="ECO:0000256" key="1">
    <source>
        <dbReference type="ARBA" id="ARBA00004477"/>
    </source>
</evidence>
<keyword evidence="7" id="KW-0256">Endoplasmic reticulum</keyword>
<reference evidence="11" key="1">
    <citation type="submission" date="2020-08" db="EMBL/GenBank/DDBJ databases">
        <title>Genome public.</title>
        <authorList>
            <person name="Liu C."/>
            <person name="Sun Q."/>
        </authorList>
    </citation>
    <scope>NUCLEOTIDE SEQUENCE</scope>
    <source>
        <strain evidence="11">NSJ-63</strain>
    </source>
</reference>
<evidence type="ECO:0000256" key="10">
    <source>
        <dbReference type="SAM" id="Phobius"/>
    </source>
</evidence>
<evidence type="ECO:0000256" key="2">
    <source>
        <dbReference type="ARBA" id="ARBA00004687"/>
    </source>
</evidence>
<evidence type="ECO:0000256" key="3">
    <source>
        <dbReference type="ARBA" id="ARBA00022502"/>
    </source>
</evidence>
<keyword evidence="3" id="KW-0337">GPI-anchor biosynthesis</keyword>
<comment type="pathway">
    <text evidence="2">Glycolipid biosynthesis; glycosylphosphatidylinositol-anchor biosynthesis.</text>
</comment>
<proteinExistence type="predicted"/>
<accession>A0A926DGT7</accession>
<evidence type="ECO:0000313" key="12">
    <source>
        <dbReference type="Proteomes" id="UP000617951"/>
    </source>
</evidence>
<dbReference type="GO" id="GO:0016020">
    <property type="term" value="C:membrane"/>
    <property type="evidence" value="ECO:0007669"/>
    <property type="project" value="GOC"/>
</dbReference>
<organism evidence="11 12">
    <name type="scientific">Guopingia tenuis</name>
    <dbReference type="NCBI Taxonomy" id="2763656"/>
    <lineage>
        <taxon>Bacteria</taxon>
        <taxon>Bacillati</taxon>
        <taxon>Bacillota</taxon>
        <taxon>Clostridia</taxon>
        <taxon>Christensenellales</taxon>
        <taxon>Christensenellaceae</taxon>
        <taxon>Guopingia</taxon>
    </lineage>
</organism>
<gene>
    <name evidence="11" type="ORF">H8693_02920</name>
</gene>
<dbReference type="InterPro" id="IPR007315">
    <property type="entry name" value="PIG-V/Gpi18"/>
</dbReference>
<evidence type="ECO:0000256" key="9">
    <source>
        <dbReference type="ARBA" id="ARBA00023136"/>
    </source>
</evidence>
<feature type="transmembrane region" description="Helical" evidence="10">
    <location>
        <begin position="319"/>
        <end position="338"/>
    </location>
</feature>
<dbReference type="GO" id="GO:0006506">
    <property type="term" value="P:GPI anchor biosynthetic process"/>
    <property type="evidence" value="ECO:0007669"/>
    <property type="project" value="UniProtKB-KW"/>
</dbReference>
<dbReference type="GO" id="GO:0031501">
    <property type="term" value="C:mannosyltransferase complex"/>
    <property type="evidence" value="ECO:0007669"/>
    <property type="project" value="TreeGrafter"/>
</dbReference>
<keyword evidence="8 10" id="KW-1133">Transmembrane helix</keyword>
<feature type="transmembrane region" description="Helical" evidence="10">
    <location>
        <begin position="256"/>
        <end position="276"/>
    </location>
</feature>
<feature type="transmembrane region" description="Helical" evidence="10">
    <location>
        <begin position="55"/>
        <end position="74"/>
    </location>
</feature>
<feature type="transmembrane region" description="Helical" evidence="10">
    <location>
        <begin position="205"/>
        <end position="235"/>
    </location>
</feature>
<keyword evidence="4" id="KW-0328">Glycosyltransferase</keyword>
<dbReference type="GO" id="GO:0004376">
    <property type="term" value="F:GPI mannosyltransferase activity"/>
    <property type="evidence" value="ECO:0007669"/>
    <property type="project" value="InterPro"/>
</dbReference>
<evidence type="ECO:0000256" key="4">
    <source>
        <dbReference type="ARBA" id="ARBA00022676"/>
    </source>
</evidence>
<dbReference type="RefSeq" id="WP_249279716.1">
    <property type="nucleotide sequence ID" value="NZ_JACRSS010000001.1"/>
</dbReference>
<comment type="subcellular location">
    <subcellularLocation>
        <location evidence="1">Endoplasmic reticulum membrane</location>
        <topology evidence="1">Multi-pass membrane protein</topology>
    </subcellularLocation>
</comment>
<dbReference type="Proteomes" id="UP000617951">
    <property type="component" value="Unassembled WGS sequence"/>
</dbReference>
<feature type="transmembrane region" description="Helical" evidence="10">
    <location>
        <begin position="132"/>
        <end position="152"/>
    </location>
</feature>
<evidence type="ECO:0000256" key="5">
    <source>
        <dbReference type="ARBA" id="ARBA00022679"/>
    </source>
</evidence>
<dbReference type="PANTHER" id="PTHR12468:SF2">
    <property type="entry name" value="GPI MANNOSYLTRANSFERASE 2"/>
    <property type="match status" value="1"/>
</dbReference>
<evidence type="ECO:0008006" key="13">
    <source>
        <dbReference type="Google" id="ProtNLM"/>
    </source>
</evidence>
<comment type="caution">
    <text evidence="11">The sequence shown here is derived from an EMBL/GenBank/DDBJ whole genome shotgun (WGS) entry which is preliminary data.</text>
</comment>
<feature type="transmembrane region" description="Helical" evidence="10">
    <location>
        <begin position="172"/>
        <end position="199"/>
    </location>
</feature>
<feature type="transmembrane region" description="Helical" evidence="10">
    <location>
        <begin position="6"/>
        <end position="28"/>
    </location>
</feature>
<evidence type="ECO:0000256" key="8">
    <source>
        <dbReference type="ARBA" id="ARBA00022989"/>
    </source>
</evidence>
<evidence type="ECO:0000256" key="7">
    <source>
        <dbReference type="ARBA" id="ARBA00022824"/>
    </source>
</evidence>
<dbReference type="EMBL" id="JACRSS010000001">
    <property type="protein sequence ID" value="MBC8537886.1"/>
    <property type="molecule type" value="Genomic_DNA"/>
</dbReference>
<keyword evidence="12" id="KW-1185">Reference proteome</keyword>